<feature type="compositionally biased region" description="Basic and acidic residues" evidence="4">
    <location>
        <begin position="1"/>
        <end position="21"/>
    </location>
</feature>
<comment type="similarity">
    <text evidence="1 3">Belongs to the nucleosome assembly protein (NAP) family.</text>
</comment>
<evidence type="ECO:0000256" key="1">
    <source>
        <dbReference type="ARBA" id="ARBA00009947"/>
    </source>
</evidence>
<evidence type="ECO:0000256" key="3">
    <source>
        <dbReference type="RuleBase" id="RU003876"/>
    </source>
</evidence>
<feature type="region of interest" description="Disordered" evidence="4">
    <location>
        <begin position="162"/>
        <end position="204"/>
    </location>
</feature>
<feature type="region of interest" description="Disordered" evidence="4">
    <location>
        <begin position="1"/>
        <end position="40"/>
    </location>
</feature>
<dbReference type="GeneID" id="109125402"/>
<keyword evidence="5" id="KW-1185">Reference proteome</keyword>
<evidence type="ECO:0000313" key="6">
    <source>
        <dbReference type="RefSeq" id="XP_019082553.1"/>
    </source>
</evidence>
<reference evidence="5" key="1">
    <citation type="journal article" date="2014" name="Nat. Commun.">
        <title>The emerging biofuel crop Camelina sativa retains a highly undifferentiated hexaploid genome structure.</title>
        <authorList>
            <person name="Kagale S."/>
            <person name="Koh C."/>
            <person name="Nixon J."/>
            <person name="Bollina V."/>
            <person name="Clarke W.E."/>
            <person name="Tuteja R."/>
            <person name="Spillane C."/>
            <person name="Robinson S.J."/>
            <person name="Links M.G."/>
            <person name="Clarke C."/>
            <person name="Higgins E.E."/>
            <person name="Huebert T."/>
            <person name="Sharpe A.G."/>
            <person name="Parkin I.A."/>
        </authorList>
    </citation>
    <scope>NUCLEOTIDE SEQUENCE [LARGE SCALE GENOMIC DNA]</scope>
    <source>
        <strain evidence="5">cv. DH55</strain>
    </source>
</reference>
<dbReference type="InterPro" id="IPR002164">
    <property type="entry name" value="NAP_family"/>
</dbReference>
<proteinExistence type="inferred from homology"/>
<dbReference type="Pfam" id="PF00956">
    <property type="entry name" value="NAP"/>
    <property type="match status" value="1"/>
</dbReference>
<dbReference type="RefSeq" id="XP_019082553.1">
    <property type="nucleotide sequence ID" value="XM_019227008.1"/>
</dbReference>
<accession>A0ABM1Q715</accession>
<evidence type="ECO:0000256" key="4">
    <source>
        <dbReference type="SAM" id="MobiDB-lite"/>
    </source>
</evidence>
<dbReference type="InterPro" id="IPR037231">
    <property type="entry name" value="NAP-like_sf"/>
</dbReference>
<sequence length="204" mass="23141">MVWKPKSVEKKPEPIKQKESINEVSSPHTNQDKEKKNLDGKEEVVKQCLKSKSNHSCSNGEIVLTNRFKGLEVEVIRIKMELSSEKLIGKSAKTAAKIEKNVRRYDIVNGATDVERAPEDTKIDQGDEKTAEACFVLRCFQGTATEIDWYPSKCLTQKILKKKPKKGAKNAKPITKNEDSESFFNFFNPHQVPDDDEDIDEDSV</sequence>
<dbReference type="Proteomes" id="UP000694864">
    <property type="component" value="Chromosome 7"/>
</dbReference>
<dbReference type="PANTHER" id="PTHR11875">
    <property type="entry name" value="TESTIS-SPECIFIC Y-ENCODED PROTEIN"/>
    <property type="match status" value="1"/>
</dbReference>
<protein>
    <submittedName>
        <fullName evidence="6">Nucleosome assembly protein 13-like</fullName>
    </submittedName>
</protein>
<feature type="compositionally biased region" description="Basic and acidic residues" evidence="4">
    <location>
        <begin position="30"/>
        <end position="40"/>
    </location>
</feature>
<dbReference type="Gene3D" id="3.30.1120.90">
    <property type="entry name" value="Nucleosome assembly protein"/>
    <property type="match status" value="1"/>
</dbReference>
<name>A0ABM1Q715_CAMSA</name>
<evidence type="ECO:0000256" key="2">
    <source>
        <dbReference type="ARBA" id="ARBA00023186"/>
    </source>
</evidence>
<feature type="compositionally biased region" description="Acidic residues" evidence="4">
    <location>
        <begin position="194"/>
        <end position="204"/>
    </location>
</feature>
<reference evidence="6" key="2">
    <citation type="submission" date="2025-08" db="UniProtKB">
        <authorList>
            <consortium name="RefSeq"/>
        </authorList>
    </citation>
    <scope>IDENTIFICATION</scope>
    <source>
        <tissue evidence="6">Leaf</tissue>
    </source>
</reference>
<evidence type="ECO:0000313" key="5">
    <source>
        <dbReference type="Proteomes" id="UP000694864"/>
    </source>
</evidence>
<keyword evidence="2" id="KW-0143">Chaperone</keyword>
<gene>
    <name evidence="6" type="primary">LOC109125402</name>
</gene>
<organism evidence="5 6">
    <name type="scientific">Camelina sativa</name>
    <name type="common">False flax</name>
    <name type="synonym">Myagrum sativum</name>
    <dbReference type="NCBI Taxonomy" id="90675"/>
    <lineage>
        <taxon>Eukaryota</taxon>
        <taxon>Viridiplantae</taxon>
        <taxon>Streptophyta</taxon>
        <taxon>Embryophyta</taxon>
        <taxon>Tracheophyta</taxon>
        <taxon>Spermatophyta</taxon>
        <taxon>Magnoliopsida</taxon>
        <taxon>eudicotyledons</taxon>
        <taxon>Gunneridae</taxon>
        <taxon>Pentapetalae</taxon>
        <taxon>rosids</taxon>
        <taxon>malvids</taxon>
        <taxon>Brassicales</taxon>
        <taxon>Brassicaceae</taxon>
        <taxon>Camelineae</taxon>
        <taxon>Camelina</taxon>
    </lineage>
</organism>
<dbReference type="SUPFAM" id="SSF143113">
    <property type="entry name" value="NAP-like"/>
    <property type="match status" value="1"/>
</dbReference>